<reference evidence="3" key="1">
    <citation type="journal article" date="2019" name="Plant Biotechnol. J.">
        <title>Genome sequencing of the Australian wild diploid species Gossypium australe highlights disease resistance and delayed gland morphogenesis.</title>
        <authorList>
            <person name="Cai Y."/>
            <person name="Cai X."/>
            <person name="Wang Q."/>
            <person name="Wang P."/>
            <person name="Zhang Y."/>
            <person name="Cai C."/>
            <person name="Xu Y."/>
            <person name="Wang K."/>
            <person name="Zhou Z."/>
            <person name="Wang C."/>
            <person name="Geng S."/>
            <person name="Li B."/>
            <person name="Dong Q."/>
            <person name="Hou Y."/>
            <person name="Wang H."/>
            <person name="Ai P."/>
            <person name="Liu Z."/>
            <person name="Yi F."/>
            <person name="Sun M."/>
            <person name="An G."/>
            <person name="Cheng J."/>
            <person name="Zhang Y."/>
            <person name="Shi Q."/>
            <person name="Xie Y."/>
            <person name="Shi X."/>
            <person name="Chang Y."/>
            <person name="Huang F."/>
            <person name="Chen Y."/>
            <person name="Hong S."/>
            <person name="Mi L."/>
            <person name="Sun Q."/>
            <person name="Zhang L."/>
            <person name="Zhou B."/>
            <person name="Peng R."/>
            <person name="Zhang X."/>
            <person name="Liu F."/>
        </authorList>
    </citation>
    <scope>NUCLEOTIDE SEQUENCE [LARGE SCALE GENOMIC DNA]</scope>
    <source>
        <strain evidence="3">cv. PA1801</strain>
    </source>
</reference>
<evidence type="ECO:0000313" key="3">
    <source>
        <dbReference type="Proteomes" id="UP000325315"/>
    </source>
</evidence>
<dbReference type="EMBL" id="SMMG02000001">
    <property type="protein sequence ID" value="KAA3488943.1"/>
    <property type="molecule type" value="Genomic_DNA"/>
</dbReference>
<dbReference type="PROSITE" id="PS50878">
    <property type="entry name" value="RT_POL"/>
    <property type="match status" value="1"/>
</dbReference>
<keyword evidence="2" id="KW-0695">RNA-directed DNA polymerase</keyword>
<protein>
    <submittedName>
        <fullName evidence="2">Reverse transcriptase</fullName>
    </submittedName>
</protein>
<dbReference type="OrthoDB" id="1002092at2759"/>
<keyword evidence="2" id="KW-0808">Transferase</keyword>
<name>A0A5B6X5C2_9ROSI</name>
<gene>
    <name evidence="2" type="ORF">EPI10_032641</name>
</gene>
<keyword evidence="3" id="KW-1185">Reference proteome</keyword>
<sequence length="71" mass="7897">MAIKLDLEKAYDRVSWDFIEVSLVAAGFLEKIRKVIMNAISSSTMQILWNGVPSRSFKPVRGISQGCPLSP</sequence>
<accession>A0A5B6X5C2</accession>
<comment type="caution">
    <text evidence="2">The sequence shown here is derived from an EMBL/GenBank/DDBJ whole genome shotgun (WGS) entry which is preliminary data.</text>
</comment>
<proteinExistence type="predicted"/>
<dbReference type="AlphaFoldDB" id="A0A5B6X5C2"/>
<evidence type="ECO:0000259" key="1">
    <source>
        <dbReference type="PROSITE" id="PS50878"/>
    </source>
</evidence>
<dbReference type="PANTHER" id="PTHR31635:SF196">
    <property type="entry name" value="REVERSE TRANSCRIPTASE DOMAIN-CONTAINING PROTEIN-RELATED"/>
    <property type="match status" value="1"/>
</dbReference>
<feature type="domain" description="Reverse transcriptase" evidence="1">
    <location>
        <begin position="1"/>
        <end position="71"/>
    </location>
</feature>
<dbReference type="PANTHER" id="PTHR31635">
    <property type="entry name" value="REVERSE TRANSCRIPTASE DOMAIN-CONTAINING PROTEIN-RELATED"/>
    <property type="match status" value="1"/>
</dbReference>
<organism evidence="2 3">
    <name type="scientific">Gossypium australe</name>
    <dbReference type="NCBI Taxonomy" id="47621"/>
    <lineage>
        <taxon>Eukaryota</taxon>
        <taxon>Viridiplantae</taxon>
        <taxon>Streptophyta</taxon>
        <taxon>Embryophyta</taxon>
        <taxon>Tracheophyta</taxon>
        <taxon>Spermatophyta</taxon>
        <taxon>Magnoliopsida</taxon>
        <taxon>eudicotyledons</taxon>
        <taxon>Gunneridae</taxon>
        <taxon>Pentapetalae</taxon>
        <taxon>rosids</taxon>
        <taxon>malvids</taxon>
        <taxon>Malvales</taxon>
        <taxon>Malvaceae</taxon>
        <taxon>Malvoideae</taxon>
        <taxon>Gossypium</taxon>
    </lineage>
</organism>
<dbReference type="InterPro" id="IPR000477">
    <property type="entry name" value="RT_dom"/>
</dbReference>
<dbReference type="GO" id="GO:0003964">
    <property type="term" value="F:RNA-directed DNA polymerase activity"/>
    <property type="evidence" value="ECO:0007669"/>
    <property type="project" value="UniProtKB-KW"/>
</dbReference>
<dbReference type="Proteomes" id="UP000325315">
    <property type="component" value="Unassembled WGS sequence"/>
</dbReference>
<evidence type="ECO:0000313" key="2">
    <source>
        <dbReference type="EMBL" id="KAA3488943.1"/>
    </source>
</evidence>
<dbReference type="Pfam" id="PF00078">
    <property type="entry name" value="RVT_1"/>
    <property type="match status" value="1"/>
</dbReference>
<keyword evidence="2" id="KW-0548">Nucleotidyltransferase</keyword>